<name>G4ZYC5_PHYSP</name>
<dbReference type="GO" id="GO:0004519">
    <property type="term" value="F:endonuclease activity"/>
    <property type="evidence" value="ECO:0007669"/>
    <property type="project" value="UniProtKB-KW"/>
</dbReference>
<keyword evidence="6" id="KW-0255">Endonuclease</keyword>
<gene>
    <name evidence="10" type="ORF">PHYSODRAFT_336458</name>
</gene>
<evidence type="ECO:0000256" key="5">
    <source>
        <dbReference type="ARBA" id="ARBA00022750"/>
    </source>
</evidence>
<dbReference type="EMBL" id="JH159157">
    <property type="protein sequence ID" value="EGZ11977.1"/>
    <property type="molecule type" value="Genomic_DNA"/>
</dbReference>
<keyword evidence="4" id="KW-0540">Nuclease</keyword>
<evidence type="ECO:0000313" key="10">
    <source>
        <dbReference type="EMBL" id="EGZ11977.1"/>
    </source>
</evidence>
<dbReference type="Pfam" id="PF17917">
    <property type="entry name" value="RT_RNaseH"/>
    <property type="match status" value="1"/>
</dbReference>
<dbReference type="RefSeq" id="XP_009532310.1">
    <property type="nucleotide sequence ID" value="XM_009534015.1"/>
</dbReference>
<evidence type="ECO:0000256" key="1">
    <source>
        <dbReference type="ARBA" id="ARBA00022670"/>
    </source>
</evidence>
<keyword evidence="2" id="KW-0808">Transferase</keyword>
<dbReference type="InterPro" id="IPR051320">
    <property type="entry name" value="Viral_Replic_Matur_Polypro"/>
</dbReference>
<feature type="domain" description="Reverse transcriptase RNase H-like" evidence="9">
    <location>
        <begin position="87"/>
        <end position="155"/>
    </location>
</feature>
<evidence type="ECO:0000256" key="4">
    <source>
        <dbReference type="ARBA" id="ARBA00022722"/>
    </source>
</evidence>
<keyword evidence="8" id="KW-0695">RNA-directed DNA polymerase</keyword>
<evidence type="ECO:0000256" key="7">
    <source>
        <dbReference type="ARBA" id="ARBA00022801"/>
    </source>
</evidence>
<dbReference type="GO" id="GO:0003964">
    <property type="term" value="F:RNA-directed DNA polymerase activity"/>
    <property type="evidence" value="ECO:0007669"/>
    <property type="project" value="UniProtKB-KW"/>
</dbReference>
<dbReference type="InterPro" id="IPR043502">
    <property type="entry name" value="DNA/RNA_pol_sf"/>
</dbReference>
<keyword evidence="7" id="KW-0378">Hydrolase</keyword>
<proteinExistence type="predicted"/>
<evidence type="ECO:0000313" key="11">
    <source>
        <dbReference type="Proteomes" id="UP000002640"/>
    </source>
</evidence>
<accession>G4ZYC5</accession>
<dbReference type="GO" id="GO:0006508">
    <property type="term" value="P:proteolysis"/>
    <property type="evidence" value="ECO:0007669"/>
    <property type="project" value="UniProtKB-KW"/>
</dbReference>
<dbReference type="InParanoid" id="G4ZYC5"/>
<protein>
    <recommendedName>
        <fullName evidence="9">Reverse transcriptase RNase H-like domain-containing protein</fullName>
    </recommendedName>
</protein>
<organism evidence="10 11">
    <name type="scientific">Phytophthora sojae (strain P6497)</name>
    <name type="common">Soybean stem and root rot agent</name>
    <name type="synonym">Phytophthora megasperma f. sp. glycines</name>
    <dbReference type="NCBI Taxonomy" id="1094619"/>
    <lineage>
        <taxon>Eukaryota</taxon>
        <taxon>Sar</taxon>
        <taxon>Stramenopiles</taxon>
        <taxon>Oomycota</taxon>
        <taxon>Peronosporomycetes</taxon>
        <taxon>Peronosporales</taxon>
        <taxon>Peronosporaceae</taxon>
        <taxon>Phytophthora</taxon>
    </lineage>
</organism>
<dbReference type="GeneID" id="20647203"/>
<dbReference type="SUPFAM" id="SSF56672">
    <property type="entry name" value="DNA/RNA polymerases"/>
    <property type="match status" value="1"/>
</dbReference>
<keyword evidence="11" id="KW-1185">Reference proteome</keyword>
<dbReference type="PANTHER" id="PTHR33064">
    <property type="entry name" value="POL PROTEIN"/>
    <property type="match status" value="1"/>
</dbReference>
<dbReference type="Proteomes" id="UP000002640">
    <property type="component" value="Unassembled WGS sequence"/>
</dbReference>
<evidence type="ECO:0000256" key="3">
    <source>
        <dbReference type="ARBA" id="ARBA00022695"/>
    </source>
</evidence>
<keyword evidence="5" id="KW-0064">Aspartyl protease</keyword>
<reference evidence="10 11" key="1">
    <citation type="journal article" date="2006" name="Science">
        <title>Phytophthora genome sequences uncover evolutionary origins and mechanisms of pathogenesis.</title>
        <authorList>
            <person name="Tyler B.M."/>
            <person name="Tripathy S."/>
            <person name="Zhang X."/>
            <person name="Dehal P."/>
            <person name="Jiang R.H."/>
            <person name="Aerts A."/>
            <person name="Arredondo F.D."/>
            <person name="Baxter L."/>
            <person name="Bensasson D."/>
            <person name="Beynon J.L."/>
            <person name="Chapman J."/>
            <person name="Damasceno C.M."/>
            <person name="Dorrance A.E."/>
            <person name="Dou D."/>
            <person name="Dickerman A.W."/>
            <person name="Dubchak I.L."/>
            <person name="Garbelotto M."/>
            <person name="Gijzen M."/>
            <person name="Gordon S.G."/>
            <person name="Govers F."/>
            <person name="Grunwald N.J."/>
            <person name="Huang W."/>
            <person name="Ivors K.L."/>
            <person name="Jones R.W."/>
            <person name="Kamoun S."/>
            <person name="Krampis K."/>
            <person name="Lamour K.H."/>
            <person name="Lee M.K."/>
            <person name="McDonald W.H."/>
            <person name="Medina M."/>
            <person name="Meijer H.J."/>
            <person name="Nordberg E.K."/>
            <person name="Maclean D.J."/>
            <person name="Ospina-Giraldo M.D."/>
            <person name="Morris P.F."/>
            <person name="Phuntumart V."/>
            <person name="Putnam N.H."/>
            <person name="Rash S."/>
            <person name="Rose J.K."/>
            <person name="Sakihama Y."/>
            <person name="Salamov A.A."/>
            <person name="Savidor A."/>
            <person name="Scheuring C.F."/>
            <person name="Smith B.M."/>
            <person name="Sobral B.W."/>
            <person name="Terry A."/>
            <person name="Torto-Alalibo T.A."/>
            <person name="Win J."/>
            <person name="Xu Z."/>
            <person name="Zhang H."/>
            <person name="Grigoriev I.V."/>
            <person name="Rokhsar D.S."/>
            <person name="Boore J.L."/>
        </authorList>
    </citation>
    <scope>NUCLEOTIDE SEQUENCE [LARGE SCALE GENOMIC DNA]</scope>
    <source>
        <strain evidence="10 11">P6497</strain>
    </source>
</reference>
<evidence type="ECO:0000256" key="6">
    <source>
        <dbReference type="ARBA" id="ARBA00022759"/>
    </source>
</evidence>
<dbReference type="AlphaFoldDB" id="G4ZYC5"/>
<keyword evidence="3" id="KW-0548">Nucleotidyltransferase</keyword>
<dbReference type="PANTHER" id="PTHR33064:SF37">
    <property type="entry name" value="RIBONUCLEASE H"/>
    <property type="match status" value="1"/>
</dbReference>
<dbReference type="KEGG" id="psoj:PHYSODRAFT_336458"/>
<evidence type="ECO:0000256" key="2">
    <source>
        <dbReference type="ARBA" id="ARBA00022679"/>
    </source>
</evidence>
<keyword evidence="1" id="KW-0645">Protease</keyword>
<dbReference type="InterPro" id="IPR041373">
    <property type="entry name" value="RT_RNaseH"/>
</dbReference>
<evidence type="ECO:0000259" key="9">
    <source>
        <dbReference type="Pfam" id="PF17917"/>
    </source>
</evidence>
<sequence length="167" mass="18834">MLNTALECCKEFGLKLHAKKYQFFSKDMTWSLPVLGELDAPEHSQFTRIAAKLYDTLERAAQRAGSRKKLKPSRVVPLAHPKTRAVLVLYTDASQDHWGAILTQLEPGGLALPLGEQKHRPLAFLSCRFAGIPSLWPMIKKEAFAIVKSLGVLAHHYKSLYVPRDWL</sequence>
<evidence type="ECO:0000256" key="8">
    <source>
        <dbReference type="ARBA" id="ARBA00022918"/>
    </source>
</evidence>
<dbReference type="GO" id="GO:0004190">
    <property type="term" value="F:aspartic-type endopeptidase activity"/>
    <property type="evidence" value="ECO:0007669"/>
    <property type="project" value="UniProtKB-KW"/>
</dbReference>